<keyword evidence="8" id="KW-0482">Metalloprotease</keyword>
<evidence type="ECO:0000256" key="6">
    <source>
        <dbReference type="ARBA" id="ARBA00022801"/>
    </source>
</evidence>
<dbReference type="Pfam" id="PF05649">
    <property type="entry name" value="Peptidase_M13_N"/>
    <property type="match status" value="2"/>
</dbReference>
<comment type="subcellular location">
    <subcellularLocation>
        <location evidence="2">Cell membrane</location>
        <topology evidence="2">Single-pass type II membrane protein</topology>
    </subcellularLocation>
</comment>
<keyword evidence="7" id="KW-0862">Zinc</keyword>
<keyword evidence="6" id="KW-0378">Hydrolase</keyword>
<dbReference type="Proteomes" id="UP001652620">
    <property type="component" value="Chromosome 2"/>
</dbReference>
<dbReference type="PANTHER" id="PTHR11733">
    <property type="entry name" value="ZINC METALLOPROTEASE FAMILY M13 NEPRILYSIN-RELATED"/>
    <property type="match status" value="1"/>
</dbReference>
<protein>
    <submittedName>
        <fullName evidence="13">Uncharacterized protein LOC115066547</fullName>
    </submittedName>
</protein>
<keyword evidence="12" id="KW-1185">Reference proteome</keyword>
<name>A0ABM3J8V0_BACDO</name>
<comment type="cofactor">
    <cofactor evidence="1">
        <name>Zn(2+)</name>
        <dbReference type="ChEBI" id="CHEBI:29105"/>
    </cofactor>
</comment>
<proteinExistence type="inferred from homology"/>
<feature type="domain" description="Peptidase M13 C-terminal" evidence="10">
    <location>
        <begin position="1244"/>
        <end position="1442"/>
    </location>
</feature>
<evidence type="ECO:0000313" key="13">
    <source>
        <dbReference type="RefSeq" id="XP_049305655.1"/>
    </source>
</evidence>
<evidence type="ECO:0000256" key="4">
    <source>
        <dbReference type="ARBA" id="ARBA00022670"/>
    </source>
</evidence>
<dbReference type="Pfam" id="PF01431">
    <property type="entry name" value="Peptidase_M13"/>
    <property type="match status" value="2"/>
</dbReference>
<sequence length="1444" mass="166737">MLQARLWNSILLVLWIAIIAGAQRNHPTILRKRNEMTRYMNLHANPCKDFYEFACGSWEQPYVQTRYEQPILKDMEIYLRTKVDHDLRNMLQEQTKLEDGLNGRKLKDFYISCTAAERNGVAQQEYFSQMIEKHGGFPAIPGSNWHMRSNNYNWQDVVGTLRFQYGMNILVGVKIGVNYLYPFEDSVYLSEPDTFIPPELCSVEGTNKTDLRSEEYAIIENEVAENLSMWLTLDMEKAQVIASDLVAFEFKLCTGIKRWDISQLAVNSSYNSDIRKTLYDFTYQYDNKIDFVAATFGTQIQKPVFMGNEAYYKQLVKTLDSTNKTTIANYIMYQTLTALSFPHTDQPSSRALFCLEKTKRYFPKFLGEMYHRNYVNVEARDNVVNMFDKLKESFRQSLQKPWIREHTRRIAESKLAEMHLAFPYYGKLETSSININRGDYWHNLDILMKDRQEAQFQRIFPPPHPNMFDQVESYETNIFYRSQHTRFEMGWGLLQEPLYLTQYPNSMRYAAIGHKLSSLLATAFDDISWSTSPNGVLNWDQTTATEYRNRSECFRQQISNYLHNDPALFTNTTLLRQIIAQSAGLNVAFGAYLNWLAFQQPTDDHETLLRETLPEFNFTNTQLFFIAFAQKHCSAGDAGSRRSSSKGSARTLSPLERHTIERYLVNGPLRNYNEFARDFGCPMGVEMNPPDKCVIYYSAYQQNVLMLAHVDVDSKITVFESIEHFSTLQYCFQSDYDTMHKTGALTRALPLTLSCILALCSLVPQAVAERGTNGREREEQIMRNAKAAEILKYMNRQADPCNNFYDFACGNWASHQPTLLEGDAPISVQSQLAQRVRKDVQMLLDGGARGKGRTNLDERKVKEFYKSCIVVERSSSLQQVFLMNFIKEYHGIPLLASTNWNMNYDWVQVVARLRLNYGFDYLIGMEVVTNEHSLPGKAVIQLTEPATSLLPRHLCSAGAALDTRVSEKLTAQLQTEIALDLQSWFGLKEDETERVAGDIIRFELELCQYMREDESLPPSENDEPEPNVYEGRDLAHLSSKFGNIINFRKYLETSLNSTVANSEIVMKSTAYFKHLARIARLNPRPTLTNYIMYRALAEINFPRNETSTPRAGYCAQLTMRFFPKVVGEIYKNKYQRSEIRSDAEQLFDKIKGTLSESLNVNDLSDNAQRALRNKLLAFETLLFPIYKGVNLRDLSLERDNFWQKQNTAMKFKGYKERQRFYGGDPELDESLVEAFDVRMQLLDNGIMTGWGLLQPPFYDYNYANSLKYALLGPLMARELAAALIPDEQETELTRDDSIMEIFNNVTECYRTQYSNYMYNRPNVYYNASKLRELMTDSAGLNIAFRTYLDWLAGMDSSSDRQTLLRETLPGVDFTNTQLFFIVFAQSRCHAKYVKEMPPTFLPLDTHTEELFNVNGVLGNNVEFAREFGCALGTDMNPDDKCTLF</sequence>
<evidence type="ECO:0000259" key="10">
    <source>
        <dbReference type="Pfam" id="PF01431"/>
    </source>
</evidence>
<dbReference type="RefSeq" id="XP_049305655.1">
    <property type="nucleotide sequence ID" value="XM_049449698.1"/>
</dbReference>
<feature type="chain" id="PRO_5047000861" evidence="9">
    <location>
        <begin position="23"/>
        <end position="1444"/>
    </location>
</feature>
<evidence type="ECO:0000256" key="5">
    <source>
        <dbReference type="ARBA" id="ARBA00022723"/>
    </source>
</evidence>
<dbReference type="CDD" id="cd08662">
    <property type="entry name" value="M13"/>
    <property type="match status" value="2"/>
</dbReference>
<feature type="domain" description="Peptidase M13 N-terminal" evidence="11">
    <location>
        <begin position="46"/>
        <end position="421"/>
    </location>
</feature>
<reference evidence="13" key="2">
    <citation type="submission" date="2025-08" db="UniProtKB">
        <authorList>
            <consortium name="RefSeq"/>
        </authorList>
    </citation>
    <scope>IDENTIFICATION</scope>
    <source>
        <tissue evidence="13">Adult</tissue>
    </source>
</reference>
<gene>
    <name evidence="13" type="primary">LOC115066547</name>
</gene>
<dbReference type="SUPFAM" id="SSF55486">
    <property type="entry name" value="Metalloproteases ('zincins'), catalytic domain"/>
    <property type="match status" value="2"/>
</dbReference>
<keyword evidence="9" id="KW-0732">Signal</keyword>
<keyword evidence="5" id="KW-0479">Metal-binding</keyword>
<dbReference type="GeneID" id="115066547"/>
<feature type="domain" description="Peptidase M13 C-terminal" evidence="10">
    <location>
        <begin position="477"/>
        <end position="693"/>
    </location>
</feature>
<keyword evidence="4" id="KW-0645">Protease</keyword>
<evidence type="ECO:0000259" key="11">
    <source>
        <dbReference type="Pfam" id="PF05649"/>
    </source>
</evidence>
<dbReference type="InterPro" id="IPR008753">
    <property type="entry name" value="Peptidase_M13_N"/>
</dbReference>
<evidence type="ECO:0000256" key="2">
    <source>
        <dbReference type="ARBA" id="ARBA00004401"/>
    </source>
</evidence>
<dbReference type="InterPro" id="IPR024079">
    <property type="entry name" value="MetalloPept_cat_dom_sf"/>
</dbReference>
<evidence type="ECO:0000256" key="1">
    <source>
        <dbReference type="ARBA" id="ARBA00001947"/>
    </source>
</evidence>
<evidence type="ECO:0000313" key="12">
    <source>
        <dbReference type="Proteomes" id="UP001652620"/>
    </source>
</evidence>
<dbReference type="PROSITE" id="PS51885">
    <property type="entry name" value="NEPRILYSIN"/>
    <property type="match status" value="2"/>
</dbReference>
<evidence type="ECO:0000256" key="9">
    <source>
        <dbReference type="SAM" id="SignalP"/>
    </source>
</evidence>
<evidence type="ECO:0000256" key="7">
    <source>
        <dbReference type="ARBA" id="ARBA00022833"/>
    </source>
</evidence>
<evidence type="ECO:0000256" key="3">
    <source>
        <dbReference type="ARBA" id="ARBA00007357"/>
    </source>
</evidence>
<dbReference type="InterPro" id="IPR018497">
    <property type="entry name" value="Peptidase_M13_C"/>
</dbReference>
<reference evidence="12" key="1">
    <citation type="submission" date="2025-05" db="UniProtKB">
        <authorList>
            <consortium name="RefSeq"/>
        </authorList>
    </citation>
    <scope>NUCLEOTIDE SEQUENCE [LARGE SCALE GENOMIC DNA]</scope>
</reference>
<organism evidence="12 13">
    <name type="scientific">Bactrocera dorsalis</name>
    <name type="common">Oriental fruit fly</name>
    <name type="synonym">Dacus dorsalis</name>
    <dbReference type="NCBI Taxonomy" id="27457"/>
    <lineage>
        <taxon>Eukaryota</taxon>
        <taxon>Metazoa</taxon>
        <taxon>Ecdysozoa</taxon>
        <taxon>Arthropoda</taxon>
        <taxon>Hexapoda</taxon>
        <taxon>Insecta</taxon>
        <taxon>Pterygota</taxon>
        <taxon>Neoptera</taxon>
        <taxon>Endopterygota</taxon>
        <taxon>Diptera</taxon>
        <taxon>Brachycera</taxon>
        <taxon>Muscomorpha</taxon>
        <taxon>Tephritoidea</taxon>
        <taxon>Tephritidae</taxon>
        <taxon>Bactrocera</taxon>
        <taxon>Bactrocera</taxon>
    </lineage>
</organism>
<comment type="similarity">
    <text evidence="3">Belongs to the peptidase M13 family.</text>
</comment>
<dbReference type="InterPro" id="IPR000718">
    <property type="entry name" value="Peptidase_M13"/>
</dbReference>
<dbReference type="PANTHER" id="PTHR11733:SF240">
    <property type="entry name" value="GH14155P-RELATED"/>
    <property type="match status" value="1"/>
</dbReference>
<dbReference type="Gene3D" id="3.40.390.10">
    <property type="entry name" value="Collagenase (Catalytic Domain)"/>
    <property type="match status" value="2"/>
</dbReference>
<feature type="signal peptide" evidence="9">
    <location>
        <begin position="1"/>
        <end position="22"/>
    </location>
</feature>
<dbReference type="InterPro" id="IPR042089">
    <property type="entry name" value="Peptidase_M13_dom_2"/>
</dbReference>
<accession>A0ABM3J8V0</accession>
<evidence type="ECO:0000256" key="8">
    <source>
        <dbReference type="ARBA" id="ARBA00023049"/>
    </source>
</evidence>
<dbReference type="Gene3D" id="1.10.1380.10">
    <property type="entry name" value="Neutral endopeptidase , domain2"/>
    <property type="match status" value="2"/>
</dbReference>
<feature type="domain" description="Peptidase M13 N-terminal" evidence="11">
    <location>
        <begin position="800"/>
        <end position="1179"/>
    </location>
</feature>